<dbReference type="Proteomes" id="UP000664218">
    <property type="component" value="Unassembled WGS sequence"/>
</dbReference>
<evidence type="ECO:0000313" key="1">
    <source>
        <dbReference type="EMBL" id="MBO1264373.1"/>
    </source>
</evidence>
<dbReference type="EMBL" id="JAFNJU010000003">
    <property type="protein sequence ID" value="MBO1264373.1"/>
    <property type="molecule type" value="Genomic_DNA"/>
</dbReference>
<keyword evidence="2" id="KW-1185">Reference proteome</keyword>
<dbReference type="RefSeq" id="WP_207598888.1">
    <property type="nucleotide sequence ID" value="NZ_JAFNJU010000003.1"/>
</dbReference>
<reference evidence="1" key="1">
    <citation type="submission" date="2021-03" db="EMBL/GenBank/DDBJ databases">
        <title>Proteiniclasticum marinus sp. nov., isolated from tidal flat sediment.</title>
        <authorList>
            <person name="Namirimu T."/>
            <person name="Yang J.-A."/>
            <person name="Yang S.-H."/>
            <person name="Kim Y.-J."/>
            <person name="Kwon K.K."/>
        </authorList>
    </citation>
    <scope>NUCLEOTIDE SEQUENCE</scope>
    <source>
        <strain evidence="1">SCR006</strain>
    </source>
</reference>
<comment type="caution">
    <text evidence="1">The sequence shown here is derived from an EMBL/GenBank/DDBJ whole genome shotgun (WGS) entry which is preliminary data.</text>
</comment>
<organism evidence="1 2">
    <name type="scientific">Proteiniclasticum aestuarii</name>
    <dbReference type="NCBI Taxonomy" id="2817862"/>
    <lineage>
        <taxon>Bacteria</taxon>
        <taxon>Bacillati</taxon>
        <taxon>Bacillota</taxon>
        <taxon>Clostridia</taxon>
        <taxon>Eubacteriales</taxon>
        <taxon>Clostridiaceae</taxon>
        <taxon>Proteiniclasticum</taxon>
    </lineage>
</organism>
<proteinExistence type="predicted"/>
<sequence length="58" mass="6580">MKYKVIKDFIDTADQMHHYLKGETYPRKGKATAERVAVLISNKNRTGAALIEEVKDGE</sequence>
<protein>
    <submittedName>
        <fullName evidence="1">Uncharacterized protein</fullName>
    </submittedName>
</protein>
<evidence type="ECO:0000313" key="2">
    <source>
        <dbReference type="Proteomes" id="UP000664218"/>
    </source>
</evidence>
<accession>A0A939KIQ0</accession>
<gene>
    <name evidence="1" type="ORF">J3A84_04870</name>
</gene>
<dbReference type="AlphaFoldDB" id="A0A939KIQ0"/>
<name>A0A939KIQ0_9CLOT</name>